<keyword evidence="3" id="KW-1185">Reference proteome</keyword>
<name>A0ABS7L2N9_CLOSR</name>
<reference evidence="2 3" key="1">
    <citation type="journal article" date="2021" name="Cell Host Microbe">
        <title>in vivo commensal control of Clostridioides difficile virulence.</title>
        <authorList>
            <person name="Girinathan B.P."/>
            <person name="Dibenedetto N."/>
            <person name="Worley J.N."/>
            <person name="Peltier J."/>
            <person name="Arrieta-Ortiz M.L."/>
            <person name="Rupa Christinal Immanuel S."/>
            <person name="Lavin R."/>
            <person name="Delaney M.L."/>
            <person name="Cummins C."/>
            <person name="Hoffmann M."/>
            <person name="Luo Y."/>
            <person name="Gonzalez-Escalona N."/>
            <person name="Allard M."/>
            <person name="Onderdonk A.B."/>
            <person name="Gerber G.K."/>
            <person name="Sonenshein A.L."/>
            <person name="Baliga N."/>
            <person name="Dupuy B."/>
            <person name="Bry L."/>
        </authorList>
    </citation>
    <scope>NUCLEOTIDE SEQUENCE [LARGE SCALE GENOMIC DNA]</scope>
    <source>
        <strain evidence="2 3">DSM 599</strain>
    </source>
</reference>
<comment type="caution">
    <text evidence="2">The sequence shown here is derived from an EMBL/GenBank/DDBJ whole genome shotgun (WGS) entry which is preliminary data.</text>
</comment>
<proteinExistence type="predicted"/>
<sequence length="87" mass="10308">MERKLFKIETLENEHIQWNIKVISYEGESSPYRILSDKNEILVLDKFNYTVFHAIYSDSKLDILSKDPNLTITLENNDLVIFNDEIE</sequence>
<evidence type="ECO:0000313" key="3">
    <source>
        <dbReference type="Proteomes" id="UP001299068"/>
    </source>
</evidence>
<gene>
    <name evidence="1" type="ORF">K5V21_15950</name>
    <name evidence="2" type="ORF">K5V21_16070</name>
</gene>
<accession>A0ABS7L2N9</accession>
<dbReference type="Proteomes" id="UP001299068">
    <property type="component" value="Unassembled WGS sequence"/>
</dbReference>
<dbReference type="EMBL" id="JAIKTU010000015">
    <property type="protein sequence ID" value="MBY0756938.1"/>
    <property type="molecule type" value="Genomic_DNA"/>
</dbReference>
<evidence type="ECO:0000313" key="2">
    <source>
        <dbReference type="EMBL" id="MBY0756962.1"/>
    </source>
</evidence>
<dbReference type="EMBL" id="JAIKTU010000015">
    <property type="protein sequence ID" value="MBY0756962.1"/>
    <property type="molecule type" value="Genomic_DNA"/>
</dbReference>
<evidence type="ECO:0000313" key="1">
    <source>
        <dbReference type="EMBL" id="MBY0756938.1"/>
    </source>
</evidence>
<dbReference type="RefSeq" id="WP_221862146.1">
    <property type="nucleotide sequence ID" value="NZ_JAIKTU010000015.1"/>
</dbReference>
<protein>
    <submittedName>
        <fullName evidence="2">Uncharacterized protein</fullName>
    </submittedName>
</protein>
<organism evidence="2 3">
    <name type="scientific">Clostridium sardiniense</name>
    <name type="common">Clostridium absonum</name>
    <dbReference type="NCBI Taxonomy" id="29369"/>
    <lineage>
        <taxon>Bacteria</taxon>
        <taxon>Bacillati</taxon>
        <taxon>Bacillota</taxon>
        <taxon>Clostridia</taxon>
        <taxon>Eubacteriales</taxon>
        <taxon>Clostridiaceae</taxon>
        <taxon>Clostridium</taxon>
    </lineage>
</organism>